<proteinExistence type="predicted"/>
<dbReference type="EMBL" id="JACVVK020000282">
    <property type="protein sequence ID" value="KAK7480403.1"/>
    <property type="molecule type" value="Genomic_DNA"/>
</dbReference>
<dbReference type="AlphaFoldDB" id="A0ABD0K0R3"/>
<sequence length="136" mass="15060">MEGSVLNRVCQSNPRRRTRHAAQKAYSATVGLVWLCESARRTAGRRRDRRSGVPEGCFSWMAALAKPSSRRHSGRAVPVSHQALLAANSGGLSCRVLAHRRNYPISLPWATKGELRVIQSRCSATFDWFPASDVLT</sequence>
<comment type="caution">
    <text evidence="2">The sequence shown here is derived from an EMBL/GenBank/DDBJ whole genome shotgun (WGS) entry which is preliminary data.</text>
</comment>
<evidence type="ECO:0000256" key="1">
    <source>
        <dbReference type="SAM" id="MobiDB-lite"/>
    </source>
</evidence>
<dbReference type="Proteomes" id="UP001519460">
    <property type="component" value="Unassembled WGS sequence"/>
</dbReference>
<protein>
    <submittedName>
        <fullName evidence="2">Uncharacterized protein</fullName>
    </submittedName>
</protein>
<gene>
    <name evidence="2" type="ORF">BaRGS_00028322</name>
</gene>
<evidence type="ECO:0000313" key="3">
    <source>
        <dbReference type="Proteomes" id="UP001519460"/>
    </source>
</evidence>
<accession>A0ABD0K0R3</accession>
<keyword evidence="3" id="KW-1185">Reference proteome</keyword>
<reference evidence="2 3" key="1">
    <citation type="journal article" date="2023" name="Sci. Data">
        <title>Genome assembly of the Korean intertidal mud-creeper Batillaria attramentaria.</title>
        <authorList>
            <person name="Patra A.K."/>
            <person name="Ho P.T."/>
            <person name="Jun S."/>
            <person name="Lee S.J."/>
            <person name="Kim Y."/>
            <person name="Won Y.J."/>
        </authorList>
    </citation>
    <scope>NUCLEOTIDE SEQUENCE [LARGE SCALE GENOMIC DNA]</scope>
    <source>
        <strain evidence="2">Wonlab-2016</strain>
    </source>
</reference>
<feature type="region of interest" description="Disordered" evidence="1">
    <location>
        <begin position="1"/>
        <end position="22"/>
    </location>
</feature>
<name>A0ABD0K0R3_9CAEN</name>
<organism evidence="2 3">
    <name type="scientific">Batillaria attramentaria</name>
    <dbReference type="NCBI Taxonomy" id="370345"/>
    <lineage>
        <taxon>Eukaryota</taxon>
        <taxon>Metazoa</taxon>
        <taxon>Spiralia</taxon>
        <taxon>Lophotrochozoa</taxon>
        <taxon>Mollusca</taxon>
        <taxon>Gastropoda</taxon>
        <taxon>Caenogastropoda</taxon>
        <taxon>Sorbeoconcha</taxon>
        <taxon>Cerithioidea</taxon>
        <taxon>Batillariidae</taxon>
        <taxon>Batillaria</taxon>
    </lineage>
</organism>
<evidence type="ECO:0000313" key="2">
    <source>
        <dbReference type="EMBL" id="KAK7480403.1"/>
    </source>
</evidence>